<name>A0ABS4Z324_9ACTN</name>
<dbReference type="RefSeq" id="WP_210052478.1">
    <property type="nucleotide sequence ID" value="NZ_BAAAMH010000036.1"/>
</dbReference>
<feature type="region of interest" description="Disordered" evidence="1">
    <location>
        <begin position="28"/>
        <end position="52"/>
    </location>
</feature>
<proteinExistence type="predicted"/>
<evidence type="ECO:0000313" key="2">
    <source>
        <dbReference type="EMBL" id="MBP2415449.1"/>
    </source>
</evidence>
<sequence>MRDGRTGVGVAALVGALALGPGLTGCTPDAVVQPSPSPSASSATPTETDAERQERLDYATAEKAYRTFRAEYGRVLRAGGAKEPTKVMKQTAGGEYLKEFAEVTEAYHGLGDHQEGKERILSVAPGAYSAAELELRVCEDSRSIRIIAKNGEQVGQGEMRQSIIQVRRISDAWKLWSGSGKKVSTCD</sequence>
<evidence type="ECO:0000256" key="1">
    <source>
        <dbReference type="SAM" id="MobiDB-lite"/>
    </source>
</evidence>
<gene>
    <name evidence="2" type="ORF">JOF54_000371</name>
</gene>
<dbReference type="Proteomes" id="UP000758168">
    <property type="component" value="Unassembled WGS sequence"/>
</dbReference>
<reference evidence="2 3" key="1">
    <citation type="submission" date="2021-03" db="EMBL/GenBank/DDBJ databases">
        <title>Sequencing the genomes of 1000 actinobacteria strains.</title>
        <authorList>
            <person name="Klenk H.-P."/>
        </authorList>
    </citation>
    <scope>NUCLEOTIDE SEQUENCE [LARGE SCALE GENOMIC DNA]</scope>
    <source>
        <strain evidence="2 3">DSM 12936</strain>
    </source>
</reference>
<protein>
    <recommendedName>
        <fullName evidence="4">Lipoprotein</fullName>
    </recommendedName>
</protein>
<organism evidence="2 3">
    <name type="scientific">Microlunatus capsulatus</name>
    <dbReference type="NCBI Taxonomy" id="99117"/>
    <lineage>
        <taxon>Bacteria</taxon>
        <taxon>Bacillati</taxon>
        <taxon>Actinomycetota</taxon>
        <taxon>Actinomycetes</taxon>
        <taxon>Propionibacteriales</taxon>
        <taxon>Propionibacteriaceae</taxon>
        <taxon>Microlunatus</taxon>
    </lineage>
</organism>
<dbReference type="PROSITE" id="PS51257">
    <property type="entry name" value="PROKAR_LIPOPROTEIN"/>
    <property type="match status" value="1"/>
</dbReference>
<evidence type="ECO:0008006" key="4">
    <source>
        <dbReference type="Google" id="ProtNLM"/>
    </source>
</evidence>
<evidence type="ECO:0000313" key="3">
    <source>
        <dbReference type="Proteomes" id="UP000758168"/>
    </source>
</evidence>
<keyword evidence="3" id="KW-1185">Reference proteome</keyword>
<accession>A0ABS4Z324</accession>
<dbReference type="EMBL" id="JAGIOB010000001">
    <property type="protein sequence ID" value="MBP2415449.1"/>
    <property type="molecule type" value="Genomic_DNA"/>
</dbReference>
<comment type="caution">
    <text evidence="2">The sequence shown here is derived from an EMBL/GenBank/DDBJ whole genome shotgun (WGS) entry which is preliminary data.</text>
</comment>